<dbReference type="Gene3D" id="1.10.420.10">
    <property type="entry name" value="Peroxidase, domain 2"/>
    <property type="match status" value="1"/>
</dbReference>
<name>A0A6A4HH38_9AGAR</name>
<dbReference type="Gene3D" id="1.10.520.10">
    <property type="match status" value="1"/>
</dbReference>
<evidence type="ECO:0000256" key="1">
    <source>
        <dbReference type="SAM" id="SignalP"/>
    </source>
</evidence>
<evidence type="ECO:0000313" key="2">
    <source>
        <dbReference type="EMBL" id="KAE9397992.1"/>
    </source>
</evidence>
<keyword evidence="1" id="KW-0732">Signal</keyword>
<keyword evidence="3" id="KW-1185">Reference proteome</keyword>
<dbReference type="GO" id="GO:0006979">
    <property type="term" value="P:response to oxidative stress"/>
    <property type="evidence" value="ECO:0007669"/>
    <property type="project" value="InterPro"/>
</dbReference>
<dbReference type="InterPro" id="IPR010255">
    <property type="entry name" value="Haem_peroxidase_sf"/>
</dbReference>
<dbReference type="GO" id="GO:0020037">
    <property type="term" value="F:heme binding"/>
    <property type="evidence" value="ECO:0007669"/>
    <property type="project" value="InterPro"/>
</dbReference>
<dbReference type="SUPFAM" id="SSF48113">
    <property type="entry name" value="Heme-dependent peroxidases"/>
    <property type="match status" value="1"/>
</dbReference>
<organism evidence="2 3">
    <name type="scientific">Gymnopus androsaceus JB14</name>
    <dbReference type="NCBI Taxonomy" id="1447944"/>
    <lineage>
        <taxon>Eukaryota</taxon>
        <taxon>Fungi</taxon>
        <taxon>Dikarya</taxon>
        <taxon>Basidiomycota</taxon>
        <taxon>Agaricomycotina</taxon>
        <taxon>Agaricomycetes</taxon>
        <taxon>Agaricomycetidae</taxon>
        <taxon>Agaricales</taxon>
        <taxon>Marasmiineae</taxon>
        <taxon>Omphalotaceae</taxon>
        <taxon>Gymnopus</taxon>
    </lineage>
</organism>
<feature type="signal peptide" evidence="1">
    <location>
        <begin position="1"/>
        <end position="20"/>
    </location>
</feature>
<feature type="chain" id="PRO_5035815106" evidence="1">
    <location>
        <begin position="21"/>
        <end position="482"/>
    </location>
</feature>
<gene>
    <name evidence="2" type="ORF">BT96DRAFT_1020437</name>
</gene>
<dbReference type="GO" id="GO:0004601">
    <property type="term" value="F:peroxidase activity"/>
    <property type="evidence" value="ECO:0007669"/>
    <property type="project" value="InterPro"/>
</dbReference>
<dbReference type="Proteomes" id="UP000799118">
    <property type="component" value="Unassembled WGS sequence"/>
</dbReference>
<reference evidence="2" key="1">
    <citation type="journal article" date="2019" name="Environ. Microbiol.">
        <title>Fungal ecological strategies reflected in gene transcription - a case study of two litter decomposers.</title>
        <authorList>
            <person name="Barbi F."/>
            <person name="Kohler A."/>
            <person name="Barry K."/>
            <person name="Baskaran P."/>
            <person name="Daum C."/>
            <person name="Fauchery L."/>
            <person name="Ihrmark K."/>
            <person name="Kuo A."/>
            <person name="LaButti K."/>
            <person name="Lipzen A."/>
            <person name="Morin E."/>
            <person name="Grigoriev I.V."/>
            <person name="Henrissat B."/>
            <person name="Lindahl B."/>
            <person name="Martin F."/>
        </authorList>
    </citation>
    <scope>NUCLEOTIDE SEQUENCE</scope>
    <source>
        <strain evidence="2">JB14</strain>
    </source>
</reference>
<sequence>MVQLFGLLLIACNLADYAYGFSALPWPNTLLRYVDEKLFSSTNDMNNLVQNCTTRDNTTISAQWLRTAYHDMSTHNVDDGTGGLDASIQYELDRPQRPPTVPEPQQPLESHIEAFRRQGFNQTEMIALVACGHTLGGVRQEDFPLIVTENLGATDVDTFDTTLAFDTTMSLTESPNIFKSPPKMYFVGPNLTARSDFRIFSSDANVTMQSLLSSDKFTQTCGDLIQRMINTVPNGVTLTDPVTEPSNYVVSDPLLSYQNGTFIMIITLRVLNPSASSTVTMLWADRQGSFCPSTGCSCSIIQHRVSHIHPLAQGVTAEQYLFNATINATSSISSFGSKSATCNGSDPVIVDNGGSGFVIEQDSLFVDFKRTKTLIELSPTISESFEVVVAIHVSEAVEATASLSTFAHPNLNTTPPLLPVITSTPLQLDDTDPPEGGFTFFSANISNGVFYLDVTANVGSTTYSVENFDFIDASDLFSAVLL</sequence>
<protein>
    <submittedName>
        <fullName evidence="2">Uncharacterized protein</fullName>
    </submittedName>
</protein>
<evidence type="ECO:0000313" key="3">
    <source>
        <dbReference type="Proteomes" id="UP000799118"/>
    </source>
</evidence>
<proteinExistence type="predicted"/>
<dbReference type="AlphaFoldDB" id="A0A6A4HH38"/>
<accession>A0A6A4HH38</accession>
<dbReference type="OrthoDB" id="2144714at2759"/>
<dbReference type="EMBL" id="ML769489">
    <property type="protein sequence ID" value="KAE9397992.1"/>
    <property type="molecule type" value="Genomic_DNA"/>
</dbReference>